<dbReference type="PANTHER" id="PTHR31302">
    <property type="entry name" value="TRANSMEMBRANE PROTEIN WITH METALLOPHOSPHOESTERASE DOMAIN-RELATED"/>
    <property type="match status" value="1"/>
</dbReference>
<evidence type="ECO:0000256" key="1">
    <source>
        <dbReference type="ARBA" id="ARBA00022723"/>
    </source>
</evidence>
<evidence type="ECO:0000313" key="5">
    <source>
        <dbReference type="EMBL" id="OCL28045.1"/>
    </source>
</evidence>
<accession>A0A1C0ACE7</accession>
<dbReference type="PANTHER" id="PTHR31302:SF31">
    <property type="entry name" value="PHOSPHODIESTERASE YAEI"/>
    <property type="match status" value="1"/>
</dbReference>
<dbReference type="EMBL" id="LWDV01000006">
    <property type="protein sequence ID" value="OCL28045.1"/>
    <property type="molecule type" value="Genomic_DNA"/>
</dbReference>
<dbReference type="GO" id="GO:0046872">
    <property type="term" value="F:metal ion binding"/>
    <property type="evidence" value="ECO:0007669"/>
    <property type="project" value="UniProtKB-KW"/>
</dbReference>
<dbReference type="Proteomes" id="UP000093514">
    <property type="component" value="Unassembled WGS sequence"/>
</dbReference>
<keyword evidence="6" id="KW-1185">Reference proteome</keyword>
<feature type="domain" description="Calcineurin-like phosphoesterase" evidence="4">
    <location>
        <begin position="220"/>
        <end position="382"/>
    </location>
</feature>
<evidence type="ECO:0000256" key="2">
    <source>
        <dbReference type="ARBA" id="ARBA00022801"/>
    </source>
</evidence>
<dbReference type="SUPFAM" id="SSF56300">
    <property type="entry name" value="Metallo-dependent phosphatases"/>
    <property type="match status" value="1"/>
</dbReference>
<dbReference type="InterPro" id="IPR004843">
    <property type="entry name" value="Calcineurin-like_PHP"/>
</dbReference>
<name>A0A1C0ACE7_9FIRM</name>
<dbReference type="OrthoDB" id="5464520at2"/>
<reference evidence="6" key="1">
    <citation type="submission" date="2016-07" db="EMBL/GenBank/DDBJ databases">
        <authorList>
            <person name="Florea S."/>
            <person name="Webb J.S."/>
            <person name="Jaromczyk J."/>
            <person name="Schardl C.L."/>
        </authorList>
    </citation>
    <scope>NUCLEOTIDE SEQUENCE [LARGE SCALE GENOMIC DNA]</scope>
    <source>
        <strain evidence="6">Z6</strain>
    </source>
</reference>
<keyword evidence="3" id="KW-0472">Membrane</keyword>
<dbReference type="InterPro" id="IPR029052">
    <property type="entry name" value="Metallo-depent_PP-like"/>
</dbReference>
<dbReference type="InterPro" id="IPR051158">
    <property type="entry name" value="Metallophosphoesterase_sf"/>
</dbReference>
<evidence type="ECO:0000256" key="3">
    <source>
        <dbReference type="SAM" id="Phobius"/>
    </source>
</evidence>
<reference evidence="5 6" key="2">
    <citation type="submission" date="2016-08" db="EMBL/GenBank/DDBJ databases">
        <title>Orenia metallireducens sp. nov. strain Z6, a Novel Metal-reducing Firmicute from the Deep Subsurface.</title>
        <authorList>
            <person name="Maxim B.I."/>
            <person name="Kenneth K."/>
            <person name="Flynn T.M."/>
            <person name="Oloughlin E.J."/>
            <person name="Locke R.A."/>
            <person name="Weber J.R."/>
            <person name="Egan S.M."/>
            <person name="Mackie R.I."/>
            <person name="Cann I.K."/>
        </authorList>
    </citation>
    <scope>NUCLEOTIDE SEQUENCE [LARGE SCALE GENOMIC DNA]</scope>
    <source>
        <strain evidence="5 6">Z6</strain>
    </source>
</reference>
<keyword evidence="1" id="KW-0479">Metal-binding</keyword>
<feature type="transmembrane region" description="Helical" evidence="3">
    <location>
        <begin position="133"/>
        <end position="155"/>
    </location>
</feature>
<keyword evidence="3" id="KW-0812">Transmembrane</keyword>
<protein>
    <submittedName>
        <fullName evidence="5">Metallophosphoesterase</fullName>
    </submittedName>
</protein>
<keyword evidence="2" id="KW-0378">Hydrolase</keyword>
<evidence type="ECO:0000313" key="6">
    <source>
        <dbReference type="Proteomes" id="UP000093514"/>
    </source>
</evidence>
<dbReference type="GO" id="GO:0009245">
    <property type="term" value="P:lipid A biosynthetic process"/>
    <property type="evidence" value="ECO:0007669"/>
    <property type="project" value="TreeGrafter"/>
</dbReference>
<dbReference type="GO" id="GO:0016020">
    <property type="term" value="C:membrane"/>
    <property type="evidence" value="ECO:0007669"/>
    <property type="project" value="GOC"/>
</dbReference>
<gene>
    <name evidence="5" type="ORF">U472_02270</name>
</gene>
<dbReference type="Gene3D" id="3.60.21.10">
    <property type="match status" value="1"/>
</dbReference>
<feature type="transmembrane region" description="Helical" evidence="3">
    <location>
        <begin position="102"/>
        <end position="126"/>
    </location>
</feature>
<sequence>MKGLVGRVILAAVIILFLINFTSAKVYKLSAFDVEINLKISDQPATVFDFPPVGRIKAATHKSPLDINLTLDAIHQERLNSIIENINSKDELISLLKEKGNIVVQLFVIRLIVIAILGGIVGASLINFDRQSILIGTITGIIIVLILSSMTYYTYDLSKFNDPNFEGMLEAAPWMIGMIQKGLDSIDQLGEEMQLIASNMAELFSKVDTLRPLSRVTGDLKVLHITDIHNNPVALPFVEQIVDSFAVDLIIDTGDITDYGTPLEGELLRRIDDLNVPYIFIAGNHDSPDIVESMREFENVIVLQADVINIKGLVVAGVEDPAAKSNQIKPLQEEDMEEYKQGLEELIARLKVSPDIVITHNFKLGKGLLGEIPLLLHGHDHVFKIYDIKGTTIIDAGTTGASGIRGLQSEQGIPYSVALLHYNKEEEVNLEKWSLDVVDIIKFYDRHSGFILERKLINDKEMDKEEGD</sequence>
<keyword evidence="3" id="KW-1133">Transmembrane helix</keyword>
<evidence type="ECO:0000259" key="4">
    <source>
        <dbReference type="Pfam" id="PF00149"/>
    </source>
</evidence>
<dbReference type="AlphaFoldDB" id="A0A1C0ACE7"/>
<organism evidence="5 6">
    <name type="scientific">Orenia metallireducens</name>
    <dbReference type="NCBI Taxonomy" id="1413210"/>
    <lineage>
        <taxon>Bacteria</taxon>
        <taxon>Bacillati</taxon>
        <taxon>Bacillota</taxon>
        <taxon>Clostridia</taxon>
        <taxon>Halanaerobiales</taxon>
        <taxon>Halobacteroidaceae</taxon>
        <taxon>Orenia</taxon>
    </lineage>
</organism>
<proteinExistence type="predicted"/>
<dbReference type="Pfam" id="PF00149">
    <property type="entry name" value="Metallophos"/>
    <property type="match status" value="1"/>
</dbReference>
<dbReference type="GO" id="GO:0008758">
    <property type="term" value="F:UDP-2,3-diacylglucosamine hydrolase activity"/>
    <property type="evidence" value="ECO:0007669"/>
    <property type="project" value="TreeGrafter"/>
</dbReference>
<comment type="caution">
    <text evidence="5">The sequence shown here is derived from an EMBL/GenBank/DDBJ whole genome shotgun (WGS) entry which is preliminary data.</text>
</comment>